<gene>
    <name evidence="7" type="ORF">CASFOL_026911</name>
</gene>
<dbReference type="EMBL" id="JAVIJP010000034">
    <property type="protein sequence ID" value="KAL3629689.1"/>
    <property type="molecule type" value="Genomic_DNA"/>
</dbReference>
<organism evidence="7 8">
    <name type="scientific">Castilleja foliolosa</name>
    <dbReference type="NCBI Taxonomy" id="1961234"/>
    <lineage>
        <taxon>Eukaryota</taxon>
        <taxon>Viridiplantae</taxon>
        <taxon>Streptophyta</taxon>
        <taxon>Embryophyta</taxon>
        <taxon>Tracheophyta</taxon>
        <taxon>Spermatophyta</taxon>
        <taxon>Magnoliopsida</taxon>
        <taxon>eudicotyledons</taxon>
        <taxon>Gunneridae</taxon>
        <taxon>Pentapetalae</taxon>
        <taxon>asterids</taxon>
        <taxon>lamiids</taxon>
        <taxon>Lamiales</taxon>
        <taxon>Orobanchaceae</taxon>
        <taxon>Pedicularideae</taxon>
        <taxon>Castillejinae</taxon>
        <taxon>Castilleja</taxon>
    </lineage>
</organism>
<evidence type="ECO:0000313" key="8">
    <source>
        <dbReference type="Proteomes" id="UP001632038"/>
    </source>
</evidence>
<keyword evidence="2" id="KW-0812">Transmembrane</keyword>
<dbReference type="PANTHER" id="PTHR31422:SF1">
    <property type="entry name" value="GTD-BINDING DOMAIN-CONTAINING PROTEIN"/>
    <property type="match status" value="1"/>
</dbReference>
<evidence type="ECO:0000256" key="1">
    <source>
        <dbReference type="ARBA" id="ARBA00004370"/>
    </source>
</evidence>
<protein>
    <recommendedName>
        <fullName evidence="6">GTD-binding domain-containing protein</fullName>
    </recommendedName>
</protein>
<dbReference type="InterPro" id="IPR007656">
    <property type="entry name" value="GTD-bd"/>
</dbReference>
<dbReference type="Pfam" id="PF04576">
    <property type="entry name" value="Zein-binding"/>
    <property type="match status" value="1"/>
</dbReference>
<accession>A0ABD3CKD7</accession>
<evidence type="ECO:0000256" key="4">
    <source>
        <dbReference type="ARBA" id="ARBA00023136"/>
    </source>
</evidence>
<reference evidence="8" key="1">
    <citation type="journal article" date="2024" name="IScience">
        <title>Strigolactones Initiate the Formation of Haustorium-like Structures in Castilleja.</title>
        <authorList>
            <person name="Buerger M."/>
            <person name="Peterson D."/>
            <person name="Chory J."/>
        </authorList>
    </citation>
    <scope>NUCLEOTIDE SEQUENCE [LARGE SCALE GENOMIC DNA]</scope>
</reference>
<keyword evidence="4" id="KW-0472">Membrane</keyword>
<evidence type="ECO:0000256" key="2">
    <source>
        <dbReference type="ARBA" id="ARBA00022692"/>
    </source>
</evidence>
<sequence length="308" mass="35104">MADNITLTSSEPDVSALKATLRTQQTLLQKLYNELDAEREASASAASEALSVILRLQGEKAALKLEADQYKRLSEEKMSHAEESFAIIEDIIYQKEMEISALDCQVQEYRHKLLSMDCLNFAEQEYKIQETGCDRSDYNSTDSYLEQIRKLDVQVNLLQNVEYPCSQRVHDVFEVPQIDKDSSSTGKNKDDIVHPEVVEEPGDWLKKVLKSKELCETSYDTSIECRLSLVGAEASVSECRVNGISEIIEVERPVENTSRDGELKLLNEIKEQINSLHEEIRGLKVKKVLKRDEPSLCDLSEAMLYFWL</sequence>
<evidence type="ECO:0000256" key="5">
    <source>
        <dbReference type="SAM" id="Coils"/>
    </source>
</evidence>
<dbReference type="GO" id="GO:0080115">
    <property type="term" value="F:myosin XI tail binding"/>
    <property type="evidence" value="ECO:0007669"/>
    <property type="project" value="UniProtKB-ARBA"/>
</dbReference>
<keyword evidence="3" id="KW-1133">Transmembrane helix</keyword>
<feature type="domain" description="GTD-binding" evidence="6">
    <location>
        <begin position="12"/>
        <end position="110"/>
    </location>
</feature>
<name>A0ABD3CKD7_9LAMI</name>
<keyword evidence="5" id="KW-0175">Coiled coil</keyword>
<comment type="subcellular location">
    <subcellularLocation>
        <location evidence="1">Membrane</location>
    </subcellularLocation>
</comment>
<dbReference type="PANTHER" id="PTHR31422">
    <property type="entry name" value="BNAANNG28530D PROTEIN"/>
    <property type="match status" value="1"/>
</dbReference>
<keyword evidence="8" id="KW-1185">Reference proteome</keyword>
<feature type="coiled-coil region" evidence="5">
    <location>
        <begin position="21"/>
        <end position="76"/>
    </location>
</feature>
<dbReference type="AlphaFoldDB" id="A0ABD3CKD7"/>
<dbReference type="Proteomes" id="UP001632038">
    <property type="component" value="Unassembled WGS sequence"/>
</dbReference>
<comment type="caution">
    <text evidence="7">The sequence shown here is derived from an EMBL/GenBank/DDBJ whole genome shotgun (WGS) entry which is preliminary data.</text>
</comment>
<proteinExistence type="predicted"/>
<evidence type="ECO:0000259" key="6">
    <source>
        <dbReference type="PROSITE" id="PS51775"/>
    </source>
</evidence>
<dbReference type="GO" id="GO:0016020">
    <property type="term" value="C:membrane"/>
    <property type="evidence" value="ECO:0007669"/>
    <property type="project" value="UniProtKB-SubCell"/>
</dbReference>
<evidence type="ECO:0000313" key="7">
    <source>
        <dbReference type="EMBL" id="KAL3629689.1"/>
    </source>
</evidence>
<dbReference type="PROSITE" id="PS51775">
    <property type="entry name" value="GTD_BINDING"/>
    <property type="match status" value="1"/>
</dbReference>
<evidence type="ECO:0000256" key="3">
    <source>
        <dbReference type="ARBA" id="ARBA00022989"/>
    </source>
</evidence>
<feature type="coiled-coil region" evidence="5">
    <location>
        <begin position="259"/>
        <end position="286"/>
    </location>
</feature>